<dbReference type="CDD" id="cd00693">
    <property type="entry name" value="secretory_peroxidase"/>
    <property type="match status" value="1"/>
</dbReference>
<evidence type="ECO:0000313" key="23">
    <source>
        <dbReference type="Proteomes" id="UP000596661"/>
    </source>
</evidence>
<dbReference type="PROSITE" id="PS00435">
    <property type="entry name" value="PEROXIDASE_1"/>
    <property type="match status" value="1"/>
</dbReference>
<dbReference type="Gene3D" id="1.10.420.10">
    <property type="entry name" value="Peroxidase, domain 2"/>
    <property type="match status" value="1"/>
</dbReference>
<comment type="similarity">
    <text evidence="20">Belongs to the peroxidase family. Classical plant (class III) peroxidase subfamily.</text>
</comment>
<evidence type="ECO:0000256" key="2">
    <source>
        <dbReference type="ARBA" id="ARBA00002322"/>
    </source>
</evidence>
<evidence type="ECO:0000256" key="14">
    <source>
        <dbReference type="ARBA" id="ARBA00023324"/>
    </source>
</evidence>
<dbReference type="GO" id="GO:0020037">
    <property type="term" value="F:heme binding"/>
    <property type="evidence" value="ECO:0007669"/>
    <property type="project" value="UniProtKB-UniRule"/>
</dbReference>
<evidence type="ECO:0000256" key="5">
    <source>
        <dbReference type="ARBA" id="ARBA00022525"/>
    </source>
</evidence>
<evidence type="ECO:0000259" key="21">
    <source>
        <dbReference type="PROSITE" id="PS50873"/>
    </source>
</evidence>
<keyword evidence="7 20" id="KW-0349">Heme</keyword>
<keyword evidence="8 17" id="KW-0479">Metal-binding</keyword>
<evidence type="ECO:0000256" key="8">
    <source>
        <dbReference type="ARBA" id="ARBA00022723"/>
    </source>
</evidence>
<dbReference type="AlphaFoldDB" id="A0A803PZR7"/>
<feature type="binding site" description="axial binding residue" evidence="17">
    <location>
        <position position="167"/>
    </location>
    <ligand>
        <name>heme b</name>
        <dbReference type="ChEBI" id="CHEBI:60344"/>
    </ligand>
    <ligandPart>
        <name>Fe</name>
        <dbReference type="ChEBI" id="CHEBI:18248"/>
    </ligandPart>
</feature>
<evidence type="ECO:0000256" key="13">
    <source>
        <dbReference type="ARBA" id="ARBA00023157"/>
    </source>
</evidence>
<comment type="similarity">
    <text evidence="3">Belongs to the peroxidase family. Ascorbate peroxidase subfamily.</text>
</comment>
<keyword evidence="14 20" id="KW-0376">Hydrogen peroxide</keyword>
<feature type="binding site" evidence="17">
    <location>
        <position position="90"/>
    </location>
    <ligand>
        <name>Ca(2+)</name>
        <dbReference type="ChEBI" id="CHEBI:29108"/>
        <label>1</label>
    </ligand>
</feature>
<dbReference type="PANTHER" id="PTHR31517:SF59">
    <property type="entry name" value="PEROXIDASE"/>
    <property type="match status" value="1"/>
</dbReference>
<evidence type="ECO:0000256" key="16">
    <source>
        <dbReference type="PIRSR" id="PIRSR600823-2"/>
    </source>
</evidence>
<feature type="binding site" evidence="17">
    <location>
        <position position="227"/>
    </location>
    <ligand>
        <name>Ca(2+)</name>
        <dbReference type="ChEBI" id="CHEBI:29108"/>
        <label>2</label>
    </ligand>
</feature>
<feature type="domain" description="Plant heme peroxidase family profile" evidence="21">
    <location>
        <begin position="17"/>
        <end position="300"/>
    </location>
</feature>
<dbReference type="InterPro" id="IPR002016">
    <property type="entry name" value="Haem_peroxidase"/>
</dbReference>
<evidence type="ECO:0000256" key="3">
    <source>
        <dbReference type="ARBA" id="ARBA00006873"/>
    </source>
</evidence>
<evidence type="ECO:0000256" key="20">
    <source>
        <dbReference type="RuleBase" id="RU362060"/>
    </source>
</evidence>
<evidence type="ECO:0000256" key="18">
    <source>
        <dbReference type="PIRSR" id="PIRSR600823-4"/>
    </source>
</evidence>
<feature type="disulfide bond" evidence="19">
    <location>
        <begin position="174"/>
        <end position="206"/>
    </location>
</feature>
<dbReference type="GO" id="GO:0006979">
    <property type="term" value="P:response to oxidative stress"/>
    <property type="evidence" value="ECO:0007669"/>
    <property type="project" value="UniProtKB-UniRule"/>
</dbReference>
<evidence type="ECO:0000256" key="12">
    <source>
        <dbReference type="ARBA" id="ARBA00023004"/>
    </source>
</evidence>
<dbReference type="GO" id="GO:0042744">
    <property type="term" value="P:hydrogen peroxide catabolic process"/>
    <property type="evidence" value="ECO:0007669"/>
    <property type="project" value="UniProtKB-KW"/>
</dbReference>
<evidence type="ECO:0000313" key="22">
    <source>
        <dbReference type="EnsemblPlants" id="cds.evm.model.06.750"/>
    </source>
</evidence>
<dbReference type="PANTHER" id="PTHR31517">
    <property type="match status" value="1"/>
</dbReference>
<evidence type="ECO:0000256" key="9">
    <source>
        <dbReference type="ARBA" id="ARBA00022729"/>
    </source>
</evidence>
<feature type="site" description="Transition state stabilizer" evidence="18">
    <location>
        <position position="76"/>
    </location>
</feature>
<dbReference type="SUPFAM" id="SSF48113">
    <property type="entry name" value="Heme-dependent peroxidases"/>
    <property type="match status" value="1"/>
</dbReference>
<feature type="binding site" evidence="17">
    <location>
        <position position="103"/>
    </location>
    <ligand>
        <name>Ca(2+)</name>
        <dbReference type="ChEBI" id="CHEBI:29108"/>
        <label>1</label>
    </ligand>
</feature>
<dbReference type="EnsemblPlants" id="evm.model.06.750">
    <property type="protein sequence ID" value="cds.evm.model.06.750"/>
    <property type="gene ID" value="evm.TU.06.750"/>
</dbReference>
<comment type="subcellular location">
    <subcellularLocation>
        <location evidence="20">Secreted</location>
    </subcellularLocation>
</comment>
<evidence type="ECO:0000256" key="1">
    <source>
        <dbReference type="ARBA" id="ARBA00000189"/>
    </source>
</evidence>
<keyword evidence="23" id="KW-1185">Reference proteome</keyword>
<comment type="function">
    <text evidence="2">Removal of H(2)O(2), oxidation of toxic reductants, biosynthesis and degradation of lignin, suberization, auxin catabolism, response to environmental stresses such as wounding, pathogen attack and oxidative stress. These functions might be dependent on each isozyme/isoform in each plant tissue.</text>
</comment>
<dbReference type="EMBL" id="UZAU01000576">
    <property type="status" value="NOT_ANNOTATED_CDS"/>
    <property type="molecule type" value="Genomic_DNA"/>
</dbReference>
<evidence type="ECO:0000256" key="7">
    <source>
        <dbReference type="ARBA" id="ARBA00022617"/>
    </source>
</evidence>
<keyword evidence="11 20" id="KW-0560">Oxidoreductase</keyword>
<dbReference type="PROSITE" id="PS00436">
    <property type="entry name" value="PEROXIDASE_2"/>
    <property type="match status" value="1"/>
</dbReference>
<keyword evidence="13 19" id="KW-1015">Disulfide bond</keyword>
<evidence type="ECO:0000256" key="4">
    <source>
        <dbReference type="ARBA" id="ARBA00012313"/>
    </source>
</evidence>
<dbReference type="PRINTS" id="PR00461">
    <property type="entry name" value="PLPEROXIDASE"/>
</dbReference>
<evidence type="ECO:0000256" key="10">
    <source>
        <dbReference type="ARBA" id="ARBA00022837"/>
    </source>
</evidence>
<feature type="binding site" evidence="17">
    <location>
        <position position="84"/>
    </location>
    <ligand>
        <name>Ca(2+)</name>
        <dbReference type="ChEBI" id="CHEBI:29108"/>
        <label>1</label>
    </ligand>
</feature>
<feature type="binding site" evidence="17">
    <location>
        <position position="88"/>
    </location>
    <ligand>
        <name>Ca(2+)</name>
        <dbReference type="ChEBI" id="CHEBI:29108"/>
        <label>1</label>
    </ligand>
</feature>
<dbReference type="PRINTS" id="PR00458">
    <property type="entry name" value="PEROXIDASE"/>
</dbReference>
<dbReference type="EC" id="1.11.1.7" evidence="4 20"/>
<evidence type="ECO:0000256" key="17">
    <source>
        <dbReference type="PIRSR" id="PIRSR600823-3"/>
    </source>
</evidence>
<keyword evidence="6 20" id="KW-0575">Peroxidase</keyword>
<protein>
    <recommendedName>
        <fullName evidence="4 20">Peroxidase</fullName>
        <ecNumber evidence="4 20">1.11.1.7</ecNumber>
    </recommendedName>
</protein>
<keyword evidence="10 17" id="KW-0106">Calcium</keyword>
<feature type="disulfide bond" evidence="19">
    <location>
        <begin position="82"/>
        <end position="87"/>
    </location>
</feature>
<organism evidence="22 23">
    <name type="scientific">Cannabis sativa</name>
    <name type="common">Hemp</name>
    <name type="synonym">Marijuana</name>
    <dbReference type="NCBI Taxonomy" id="3483"/>
    <lineage>
        <taxon>Eukaryota</taxon>
        <taxon>Viridiplantae</taxon>
        <taxon>Streptophyta</taxon>
        <taxon>Embryophyta</taxon>
        <taxon>Tracheophyta</taxon>
        <taxon>Spermatophyta</taxon>
        <taxon>Magnoliopsida</taxon>
        <taxon>eudicotyledons</taxon>
        <taxon>Gunneridae</taxon>
        <taxon>Pentapetalae</taxon>
        <taxon>rosids</taxon>
        <taxon>fabids</taxon>
        <taxon>Rosales</taxon>
        <taxon>Cannabaceae</taxon>
        <taxon>Cannabis</taxon>
    </lineage>
</organism>
<comment type="cofactor">
    <cofactor evidence="17 20">
        <name>Ca(2+)</name>
        <dbReference type="ChEBI" id="CHEBI:29108"/>
    </cofactor>
    <text evidence="17 20">Binds 2 calcium ions per subunit.</text>
</comment>
<keyword evidence="5 20" id="KW-0964">Secreted</keyword>
<sequence>MGIAIIFMGLSGECYGALKNGYYSLKCMSTTTNRESSGSWTRTRTVTSSVDVEQTVRTAMKQAYNDDPSIVAALLRMQFHDCFVKGCDASILIDRNKNGAATEKRAGANLSSGEIDYGVENGRLDGKESKASNVNLPSTKISVSDSIKAFQQKGLGVNDMVYLLGGHSVGVSECTFFEDRLYNFGGSNRADPTMDSSLVSRLKLQCPPGSLSSAFLDQTPRSSMVIDKSFYNQLIMKRGVLAIDQKLANDAQTKSIVSALAKGSVDFRQKFGEAMVKMGRIGVITDATKGEIRKFCRATN</sequence>
<dbReference type="InterPro" id="IPR019793">
    <property type="entry name" value="Peroxidases_heam-ligand_BS"/>
</dbReference>
<feature type="binding site" evidence="16">
    <location>
        <position position="137"/>
    </location>
    <ligand>
        <name>substrate</name>
    </ligand>
</feature>
<dbReference type="GO" id="GO:0046872">
    <property type="term" value="F:metal ion binding"/>
    <property type="evidence" value="ECO:0007669"/>
    <property type="project" value="UniProtKB-UniRule"/>
</dbReference>
<dbReference type="InterPro" id="IPR019794">
    <property type="entry name" value="Peroxidases_AS"/>
</dbReference>
<feature type="binding site" evidence="17">
    <location>
        <position position="81"/>
    </location>
    <ligand>
        <name>Ca(2+)</name>
        <dbReference type="ChEBI" id="CHEBI:29108"/>
        <label>1</label>
    </ligand>
</feature>
<keyword evidence="12 17" id="KW-0408">Iron</keyword>
<keyword evidence="9" id="KW-0732">Signal</keyword>
<dbReference type="Pfam" id="PF00141">
    <property type="entry name" value="peroxidase"/>
    <property type="match status" value="1"/>
</dbReference>
<dbReference type="InterPro" id="IPR010255">
    <property type="entry name" value="Haem_peroxidase_sf"/>
</dbReference>
<reference evidence="22" key="2">
    <citation type="submission" date="2021-03" db="UniProtKB">
        <authorList>
            <consortium name="EnsemblPlants"/>
        </authorList>
    </citation>
    <scope>IDENTIFICATION</scope>
</reference>
<dbReference type="GO" id="GO:0005576">
    <property type="term" value="C:extracellular region"/>
    <property type="evidence" value="ECO:0007669"/>
    <property type="project" value="UniProtKB-SubCell"/>
</dbReference>
<feature type="active site" description="Proton acceptor" evidence="15">
    <location>
        <position position="80"/>
    </location>
</feature>
<comment type="cofactor">
    <cofactor evidence="17 20">
        <name>heme b</name>
        <dbReference type="ChEBI" id="CHEBI:60344"/>
    </cofactor>
    <text evidence="17 20">Binds 1 heme b (iron(II)-protoporphyrin IX) group per subunit.</text>
</comment>
<dbReference type="OMA" id="DQWSAVK"/>
<dbReference type="PROSITE" id="PS50873">
    <property type="entry name" value="PEROXIDASE_4"/>
    <property type="match status" value="1"/>
</dbReference>
<evidence type="ECO:0000256" key="19">
    <source>
        <dbReference type="PIRSR" id="PIRSR600823-5"/>
    </source>
</evidence>
<dbReference type="Proteomes" id="UP000596661">
    <property type="component" value="Chromosome 6"/>
</dbReference>
<comment type="catalytic activity">
    <reaction evidence="1 20">
        <text>2 a phenolic donor + H2O2 = 2 a phenolic radical donor + 2 H2O</text>
        <dbReference type="Rhea" id="RHEA:56136"/>
        <dbReference type="ChEBI" id="CHEBI:15377"/>
        <dbReference type="ChEBI" id="CHEBI:16240"/>
        <dbReference type="ChEBI" id="CHEBI:139520"/>
        <dbReference type="ChEBI" id="CHEBI:139521"/>
        <dbReference type="EC" id="1.11.1.7"/>
    </reaction>
</comment>
<evidence type="ECO:0000256" key="15">
    <source>
        <dbReference type="PIRSR" id="PIRSR600823-1"/>
    </source>
</evidence>
<name>A0A803PZR7_CANSA</name>
<dbReference type="InterPro" id="IPR000823">
    <property type="entry name" value="Peroxidase_pln"/>
</dbReference>
<evidence type="ECO:0000256" key="11">
    <source>
        <dbReference type="ARBA" id="ARBA00023002"/>
    </source>
</evidence>
<dbReference type="InterPro" id="IPR033905">
    <property type="entry name" value="Secretory_peroxidase"/>
</dbReference>
<proteinExistence type="inferred from homology"/>
<dbReference type="Gramene" id="evm.model.06.750">
    <property type="protein sequence ID" value="cds.evm.model.06.750"/>
    <property type="gene ID" value="evm.TU.06.750"/>
</dbReference>
<accession>A0A803PZR7</accession>
<feature type="binding site" evidence="17">
    <location>
        <position position="86"/>
    </location>
    <ligand>
        <name>Ca(2+)</name>
        <dbReference type="ChEBI" id="CHEBI:29108"/>
        <label>1</label>
    </ligand>
</feature>
<dbReference type="GO" id="GO:0140825">
    <property type="term" value="F:lactoperoxidase activity"/>
    <property type="evidence" value="ECO:0007669"/>
    <property type="project" value="UniProtKB-EC"/>
</dbReference>
<reference evidence="22" key="1">
    <citation type="submission" date="2018-11" db="EMBL/GenBank/DDBJ databases">
        <authorList>
            <person name="Grassa J C."/>
        </authorList>
    </citation>
    <scope>NUCLEOTIDE SEQUENCE [LARGE SCALE GENOMIC DNA]</scope>
</reference>
<dbReference type="FunFam" id="1.10.420.10:FF:000007">
    <property type="entry name" value="Peroxidase"/>
    <property type="match status" value="1"/>
</dbReference>
<evidence type="ECO:0000256" key="6">
    <source>
        <dbReference type="ARBA" id="ARBA00022559"/>
    </source>
</evidence>
<dbReference type="Gene3D" id="1.10.520.10">
    <property type="match status" value="2"/>
</dbReference>